<evidence type="ECO:0000313" key="3">
    <source>
        <dbReference type="Proteomes" id="UP000537592"/>
    </source>
</evidence>
<comment type="caution">
    <text evidence="2">The sequence shown here is derived from an EMBL/GenBank/DDBJ whole genome shotgun (WGS) entry which is preliminary data.</text>
</comment>
<reference evidence="2 3" key="1">
    <citation type="submission" date="2020-08" db="EMBL/GenBank/DDBJ databases">
        <title>Genomic Encyclopedia of Type Strains, Phase IV (KMG-IV): sequencing the most valuable type-strain genomes for metagenomic binning, comparative biology and taxonomic classification.</title>
        <authorList>
            <person name="Goeker M."/>
        </authorList>
    </citation>
    <scope>NUCLEOTIDE SEQUENCE [LARGE SCALE GENOMIC DNA]</scope>
    <source>
        <strain evidence="2 3">DSM 28760</strain>
    </source>
</reference>
<keyword evidence="3" id="KW-1185">Reference proteome</keyword>
<feature type="compositionally biased region" description="Basic and acidic residues" evidence="1">
    <location>
        <begin position="8"/>
        <end position="19"/>
    </location>
</feature>
<protein>
    <submittedName>
        <fullName evidence="2">Uncharacterized protein</fullName>
    </submittedName>
</protein>
<organism evidence="2 3">
    <name type="scientific">Pseudochelatococcus contaminans</name>
    <dbReference type="NCBI Taxonomy" id="1538103"/>
    <lineage>
        <taxon>Bacteria</taxon>
        <taxon>Pseudomonadati</taxon>
        <taxon>Pseudomonadota</taxon>
        <taxon>Alphaproteobacteria</taxon>
        <taxon>Hyphomicrobiales</taxon>
        <taxon>Chelatococcaceae</taxon>
        <taxon>Pseudochelatococcus</taxon>
    </lineage>
</organism>
<dbReference type="Proteomes" id="UP000537592">
    <property type="component" value="Unassembled WGS sequence"/>
</dbReference>
<evidence type="ECO:0000256" key="1">
    <source>
        <dbReference type="SAM" id="MobiDB-lite"/>
    </source>
</evidence>
<feature type="region of interest" description="Disordered" evidence="1">
    <location>
        <begin position="1"/>
        <end position="46"/>
    </location>
</feature>
<evidence type="ECO:0000313" key="2">
    <source>
        <dbReference type="EMBL" id="MBB3810046.1"/>
    </source>
</evidence>
<proteinExistence type="predicted"/>
<sequence length="46" mass="5281">MRLAMKAAHMDRTHADVSEQRVNGLRQIRDRSRRPAPAARNSTPVR</sequence>
<dbReference type="EMBL" id="JACICC010000004">
    <property type="protein sequence ID" value="MBB3810046.1"/>
    <property type="molecule type" value="Genomic_DNA"/>
</dbReference>
<gene>
    <name evidence="2" type="ORF">FHS81_002134</name>
</gene>
<dbReference type="AlphaFoldDB" id="A0A7W5Z5W9"/>
<accession>A0A7W5Z5W9</accession>
<name>A0A7W5Z5W9_9HYPH</name>